<comment type="caution">
    <text evidence="1">The sequence shown here is derived from an EMBL/GenBank/DDBJ whole genome shotgun (WGS) entry which is preliminary data.</text>
</comment>
<proteinExistence type="predicted"/>
<keyword evidence="2" id="KW-1185">Reference proteome</keyword>
<organism evidence="1 2">
    <name type="scientific">Vermiconidia calcicola</name>
    <dbReference type="NCBI Taxonomy" id="1690605"/>
    <lineage>
        <taxon>Eukaryota</taxon>
        <taxon>Fungi</taxon>
        <taxon>Dikarya</taxon>
        <taxon>Ascomycota</taxon>
        <taxon>Pezizomycotina</taxon>
        <taxon>Dothideomycetes</taxon>
        <taxon>Dothideomycetidae</taxon>
        <taxon>Mycosphaerellales</taxon>
        <taxon>Extremaceae</taxon>
        <taxon>Vermiconidia</taxon>
    </lineage>
</organism>
<evidence type="ECO:0000313" key="2">
    <source>
        <dbReference type="Proteomes" id="UP001281147"/>
    </source>
</evidence>
<name>A0ACC3MBH5_9PEZI</name>
<gene>
    <name evidence="1" type="ORF">LTR37_020881</name>
</gene>
<dbReference type="Proteomes" id="UP001281147">
    <property type="component" value="Unassembled WGS sequence"/>
</dbReference>
<dbReference type="EMBL" id="JAUTXU010000399">
    <property type="protein sequence ID" value="KAK3681518.1"/>
    <property type="molecule type" value="Genomic_DNA"/>
</dbReference>
<sequence length="342" mass="38718">MLSLEKNNGPRPKCFFTSSVLPSFVNHEQIPNKKKPFSTISGQAFSHTLDVVLSRGDENSLQEHFSAEGGTLQYARVHMKLSEVIEGDFFNQYIKTGNILMLSEGRPGIDHVFSLSEGVLRLEVDKATFERMGLDGSVIPSEGRKHVKARYSIELNLRLPSMVRGKKGFERIIWAFKNVLNQTATWLFYDLGGATDGTGPIAAHHPEIKSVKPEYKSIGAVQVPPFPEDLQQYDHEIATELLEWLSLATSSSPRIQQDDEIDPYLSRYEAPKTSDTTDSNLQDLVRLRWHGFVTPSFVRQIFLEAMKASGDSWFTFHATAFDGKAFTFLQNKHHTMTWEYVD</sequence>
<accession>A0ACC3MBH5</accession>
<evidence type="ECO:0000313" key="1">
    <source>
        <dbReference type="EMBL" id="KAK3681518.1"/>
    </source>
</evidence>
<protein>
    <submittedName>
        <fullName evidence="1">Uncharacterized protein</fullName>
    </submittedName>
</protein>
<reference evidence="1" key="1">
    <citation type="submission" date="2023-07" db="EMBL/GenBank/DDBJ databases">
        <title>Black Yeasts Isolated from many extreme environments.</title>
        <authorList>
            <person name="Coleine C."/>
            <person name="Stajich J.E."/>
            <person name="Selbmann L."/>
        </authorList>
    </citation>
    <scope>NUCLEOTIDE SEQUENCE</scope>
    <source>
        <strain evidence="1">CCFEE 5714</strain>
    </source>
</reference>